<comment type="caution">
    <text evidence="1">The sequence shown here is derived from an EMBL/GenBank/DDBJ whole genome shotgun (WGS) entry which is preliminary data.</text>
</comment>
<evidence type="ECO:0000313" key="2">
    <source>
        <dbReference type="Proteomes" id="UP000553706"/>
    </source>
</evidence>
<reference evidence="1 2" key="1">
    <citation type="submission" date="2020-08" db="EMBL/GenBank/DDBJ databases">
        <title>Genomic Encyclopedia of Type Strains, Phase IV (KMG-IV): sequencing the most valuable type-strain genomes for metagenomic binning, comparative biology and taxonomic classification.</title>
        <authorList>
            <person name="Goeker M."/>
        </authorList>
    </citation>
    <scope>NUCLEOTIDE SEQUENCE [LARGE SCALE GENOMIC DNA]</scope>
    <source>
        <strain evidence="1 2">DSM 27026</strain>
    </source>
</reference>
<sequence length="628" mass="68678">MLDIETFDNFRGGNTVYKALAHPMAARALAALAERAGTVAVVDPEGYAGPLLALCPDFDVEGVYVQDVLAVGQVRGGHIARALTALPQARVQTVLIAAFDAPRVAERLRRFLPPGAEVLTLDEIKLPEAWRSVPERYLDGRNFATNFVFFRDDGHFATRLTTANYWAGYGAKAVRFFHILFGAQGEVLAEWQADAAAGPGGYVLDSQEIRRRFGLGPFTGQLFIHATGISGHDVVKYALDTYATDNGASLSCTHDANAWPSERFAGLPAPRPDERVILWVQNSHAVPIPAGGLALDRMGEGAAKALDEEVPPFATLALDVAELFPDLKWPAQLEVLAGRHVVRPRYEVQRGGRTRIAHVNVERADLKPDEGLKALPSEMGRGFLLPFPVLPRQRFRTVVLPTPMAVTEQNTPLRLDVFAPDGAKLAEHYSGVLPRKHDCAFDLDYMLPEDALPEGGHAELVYDFRAGGEANGWLHALFRFEDRVSGHAAESSFGAHIFNTLMVYKNEPQSYTGKPPGLSTRLFLKLGFGGRESFCVLIYPASGPWVEFSSTELKLYDGAGRKLETARVRIACSGSFVVRPSEHFSAEALREAGEAGYVLIRDVTCRLFGFHGMDDGTGGFSLDHMFGF</sequence>
<dbReference type="AlphaFoldDB" id="A0A840VJW9"/>
<accession>A0A840VJW9</accession>
<dbReference type="Proteomes" id="UP000553706">
    <property type="component" value="Unassembled WGS sequence"/>
</dbReference>
<evidence type="ECO:0000313" key="1">
    <source>
        <dbReference type="EMBL" id="MBB5372549.1"/>
    </source>
</evidence>
<keyword evidence="2" id="KW-1185">Reference proteome</keyword>
<organism evidence="1 2">
    <name type="scientific">Acidocella aromatica</name>
    <dbReference type="NCBI Taxonomy" id="1303579"/>
    <lineage>
        <taxon>Bacteria</taxon>
        <taxon>Pseudomonadati</taxon>
        <taxon>Pseudomonadota</taxon>
        <taxon>Alphaproteobacteria</taxon>
        <taxon>Acetobacterales</taxon>
        <taxon>Acidocellaceae</taxon>
        <taxon>Acidocella</taxon>
    </lineage>
</organism>
<protein>
    <submittedName>
        <fullName evidence="1">Uncharacterized protein</fullName>
    </submittedName>
</protein>
<name>A0A840VJW9_9PROT</name>
<proteinExistence type="predicted"/>
<gene>
    <name evidence="1" type="ORF">HNP71_000787</name>
</gene>
<dbReference type="RefSeq" id="WP_183265564.1">
    <property type="nucleotide sequence ID" value="NZ_JACHFJ010000002.1"/>
</dbReference>
<dbReference type="EMBL" id="JACHFJ010000002">
    <property type="protein sequence ID" value="MBB5372549.1"/>
    <property type="molecule type" value="Genomic_DNA"/>
</dbReference>